<keyword evidence="3" id="KW-0813">Transport</keyword>
<dbReference type="GO" id="GO:0005462">
    <property type="term" value="F:UDP-N-acetylglucosamine transmembrane transporter activity"/>
    <property type="evidence" value="ECO:0007669"/>
    <property type="project" value="TreeGrafter"/>
</dbReference>
<feature type="transmembrane region" description="Helical" evidence="8">
    <location>
        <begin position="6"/>
        <end position="24"/>
    </location>
</feature>
<dbReference type="Proteomes" id="UP000095283">
    <property type="component" value="Unplaced"/>
</dbReference>
<comment type="similarity">
    <text evidence="2">Belongs to the nucleotide-sugar transporter family. SLC35B subfamily.</text>
</comment>
<proteinExistence type="inferred from homology"/>
<keyword evidence="4" id="KW-0762">Sugar transport</keyword>
<evidence type="ECO:0000256" key="8">
    <source>
        <dbReference type="SAM" id="Phobius"/>
    </source>
</evidence>
<evidence type="ECO:0000256" key="2">
    <source>
        <dbReference type="ARBA" id="ARBA00010694"/>
    </source>
</evidence>
<dbReference type="GO" id="GO:0005464">
    <property type="term" value="F:UDP-xylose transmembrane transporter activity"/>
    <property type="evidence" value="ECO:0007669"/>
    <property type="project" value="TreeGrafter"/>
</dbReference>
<accession>A0A1I7XC07</accession>
<evidence type="ECO:0000313" key="10">
    <source>
        <dbReference type="WBParaSite" id="Hba_15057"/>
    </source>
</evidence>
<reference evidence="10" key="1">
    <citation type="submission" date="2016-11" db="UniProtKB">
        <authorList>
            <consortium name="WormBaseParasite"/>
        </authorList>
    </citation>
    <scope>IDENTIFICATION</scope>
</reference>
<dbReference type="GO" id="GO:0005789">
    <property type="term" value="C:endoplasmic reticulum membrane"/>
    <property type="evidence" value="ECO:0007669"/>
    <property type="project" value="TreeGrafter"/>
</dbReference>
<dbReference type="WBParaSite" id="Hba_15057">
    <property type="protein sequence ID" value="Hba_15057"/>
    <property type="gene ID" value="Hba_15057"/>
</dbReference>
<protein>
    <submittedName>
        <fullName evidence="10">Magnesium transporter</fullName>
    </submittedName>
</protein>
<feature type="transmembrane region" description="Helical" evidence="8">
    <location>
        <begin position="189"/>
        <end position="209"/>
    </location>
</feature>
<dbReference type="PANTHER" id="PTHR10778:SF4">
    <property type="entry name" value="NUCLEOTIDE SUGAR TRANSPORTER SLC35B4"/>
    <property type="match status" value="1"/>
</dbReference>
<dbReference type="AlphaFoldDB" id="A0A1I7XC07"/>
<keyword evidence="5 8" id="KW-0812">Transmembrane</keyword>
<dbReference type="GO" id="GO:0000139">
    <property type="term" value="C:Golgi membrane"/>
    <property type="evidence" value="ECO:0007669"/>
    <property type="project" value="TreeGrafter"/>
</dbReference>
<evidence type="ECO:0000256" key="5">
    <source>
        <dbReference type="ARBA" id="ARBA00022692"/>
    </source>
</evidence>
<comment type="subcellular location">
    <subcellularLocation>
        <location evidence="1">Endomembrane system</location>
        <topology evidence="1">Multi-pass membrane protein</topology>
    </subcellularLocation>
</comment>
<keyword evidence="7 8" id="KW-0472">Membrane</keyword>
<evidence type="ECO:0000256" key="7">
    <source>
        <dbReference type="ARBA" id="ARBA00023136"/>
    </source>
</evidence>
<evidence type="ECO:0000256" key="1">
    <source>
        <dbReference type="ARBA" id="ARBA00004127"/>
    </source>
</evidence>
<dbReference type="PANTHER" id="PTHR10778">
    <property type="entry name" value="SOLUTE CARRIER FAMILY 35 MEMBER B"/>
    <property type="match status" value="1"/>
</dbReference>
<keyword evidence="9" id="KW-1185">Reference proteome</keyword>
<dbReference type="InterPro" id="IPR013657">
    <property type="entry name" value="SCL35B1-4/HUT1"/>
</dbReference>
<evidence type="ECO:0000256" key="4">
    <source>
        <dbReference type="ARBA" id="ARBA00022597"/>
    </source>
</evidence>
<keyword evidence="6 8" id="KW-1133">Transmembrane helix</keyword>
<name>A0A1I7XC07_HETBA</name>
<feature type="transmembrane region" description="Helical" evidence="8">
    <location>
        <begin position="151"/>
        <end position="169"/>
    </location>
</feature>
<evidence type="ECO:0000313" key="9">
    <source>
        <dbReference type="Proteomes" id="UP000095283"/>
    </source>
</evidence>
<dbReference type="Pfam" id="PF08449">
    <property type="entry name" value="UAA"/>
    <property type="match status" value="2"/>
</dbReference>
<sequence>MPLVPIAGVLGGCMGCMVVVENIAKQQPSSMNLMTFSTFAFIALHGLVFTSKFFSVPNKIPLKGYIPTVVTFFVVNVINNQALNFHVPVPLHIIFRSVSNLKSYNYIVSRKKFEVFHEFKNSTNKILQGSLLANMVLSVILLRKSYSLRKYLSVFAITMGIVICTLATSSLEKDSGLSYEEAVKHYREWVIGILMLSFALIASAYLAICQQKMYENYGKHPNEAMFVTVSTIYSYSCNDLSKYFINYMRIFHFSHMRCIGILARHISSSLCFDGYIL</sequence>
<evidence type="ECO:0000256" key="3">
    <source>
        <dbReference type="ARBA" id="ARBA00022448"/>
    </source>
</evidence>
<feature type="transmembrane region" description="Helical" evidence="8">
    <location>
        <begin position="36"/>
        <end position="54"/>
    </location>
</feature>
<evidence type="ECO:0000256" key="6">
    <source>
        <dbReference type="ARBA" id="ARBA00022989"/>
    </source>
</evidence>
<organism evidence="9 10">
    <name type="scientific">Heterorhabditis bacteriophora</name>
    <name type="common">Entomopathogenic nematode worm</name>
    <dbReference type="NCBI Taxonomy" id="37862"/>
    <lineage>
        <taxon>Eukaryota</taxon>
        <taxon>Metazoa</taxon>
        <taxon>Ecdysozoa</taxon>
        <taxon>Nematoda</taxon>
        <taxon>Chromadorea</taxon>
        <taxon>Rhabditida</taxon>
        <taxon>Rhabditina</taxon>
        <taxon>Rhabditomorpha</taxon>
        <taxon>Strongyloidea</taxon>
        <taxon>Heterorhabditidae</taxon>
        <taxon>Heterorhabditis</taxon>
    </lineage>
</organism>